<feature type="compositionally biased region" description="Basic and acidic residues" evidence="1">
    <location>
        <begin position="76"/>
        <end position="91"/>
    </location>
</feature>
<dbReference type="Proteomes" id="UP000024404">
    <property type="component" value="Unassembled WGS sequence"/>
</dbReference>
<evidence type="ECO:0000256" key="1">
    <source>
        <dbReference type="SAM" id="MobiDB-lite"/>
    </source>
</evidence>
<proteinExistence type="predicted"/>
<keyword evidence="3" id="KW-1185">Reference proteome</keyword>
<name>A0A8R1XMY2_ONCVO</name>
<accession>A0A8R1XMY2</accession>
<protein>
    <submittedName>
        <fullName evidence="2">Uncharacterized protein</fullName>
    </submittedName>
</protein>
<evidence type="ECO:0000313" key="2">
    <source>
        <dbReference type="EnsemblMetazoa" id="OVOC11723.1"/>
    </source>
</evidence>
<dbReference type="EnsemblMetazoa" id="OVOC11723.1">
    <property type="protein sequence ID" value="OVOC11723.1"/>
    <property type="gene ID" value="WBGene00248532"/>
</dbReference>
<feature type="region of interest" description="Disordered" evidence="1">
    <location>
        <begin position="76"/>
        <end position="116"/>
    </location>
</feature>
<reference evidence="3" key="1">
    <citation type="submission" date="2013-10" db="EMBL/GenBank/DDBJ databases">
        <title>Genome sequencing of Onchocerca volvulus.</title>
        <authorList>
            <person name="Cotton J."/>
            <person name="Tsai J."/>
            <person name="Stanley E."/>
            <person name="Tracey A."/>
            <person name="Holroyd N."/>
            <person name="Lustigman S."/>
            <person name="Berriman M."/>
        </authorList>
    </citation>
    <scope>NUCLEOTIDE SEQUENCE</scope>
</reference>
<organism evidence="2 3">
    <name type="scientific">Onchocerca volvulus</name>
    <dbReference type="NCBI Taxonomy" id="6282"/>
    <lineage>
        <taxon>Eukaryota</taxon>
        <taxon>Metazoa</taxon>
        <taxon>Ecdysozoa</taxon>
        <taxon>Nematoda</taxon>
        <taxon>Chromadorea</taxon>
        <taxon>Rhabditida</taxon>
        <taxon>Spirurina</taxon>
        <taxon>Spiruromorpha</taxon>
        <taxon>Filarioidea</taxon>
        <taxon>Onchocercidae</taxon>
        <taxon>Onchocerca</taxon>
    </lineage>
</organism>
<dbReference type="EMBL" id="CMVM020000006">
    <property type="status" value="NOT_ANNOTATED_CDS"/>
    <property type="molecule type" value="Genomic_DNA"/>
</dbReference>
<dbReference type="AlphaFoldDB" id="A0A8R1XMY2"/>
<evidence type="ECO:0000313" key="3">
    <source>
        <dbReference type="Proteomes" id="UP000024404"/>
    </source>
</evidence>
<reference evidence="2" key="2">
    <citation type="submission" date="2022-06" db="UniProtKB">
        <authorList>
            <consortium name="EnsemblMetazoa"/>
        </authorList>
    </citation>
    <scope>IDENTIFICATION</scope>
</reference>
<sequence length="116" mass="13394">MLYCIHLITQIFIRYFNSFYHFVKISAIPDKLRISRGIRPSNTKKKEFRIISICLSSLDMLLLLFGTNDMDELNEAKKTDDDKADDGKSDDVSVDGTEHEDDENRSDDTTMLELLV</sequence>